<dbReference type="CDD" id="cd03357">
    <property type="entry name" value="LbH_MAT_GAT"/>
    <property type="match status" value="1"/>
</dbReference>
<comment type="similarity">
    <text evidence="1 5">Belongs to the transferase hexapeptide repeat family.</text>
</comment>
<organism evidence="7 8">
    <name type="scientific">Chryseobacterium gallinarum</name>
    <dbReference type="NCBI Taxonomy" id="1324352"/>
    <lineage>
        <taxon>Bacteria</taxon>
        <taxon>Pseudomonadati</taxon>
        <taxon>Bacteroidota</taxon>
        <taxon>Flavobacteriia</taxon>
        <taxon>Flavobacteriales</taxon>
        <taxon>Weeksellaceae</taxon>
        <taxon>Chryseobacterium group</taxon>
        <taxon>Chryseobacterium</taxon>
    </lineage>
</organism>
<dbReference type="SMART" id="SM01266">
    <property type="entry name" value="Mac"/>
    <property type="match status" value="1"/>
</dbReference>
<name>A0A0G3M5U7_CHRGL</name>
<dbReference type="InterPro" id="IPR001451">
    <property type="entry name" value="Hexapep"/>
</dbReference>
<keyword evidence="2 5" id="KW-0808">Transferase</keyword>
<evidence type="ECO:0000256" key="4">
    <source>
        <dbReference type="ARBA" id="ARBA00023315"/>
    </source>
</evidence>
<dbReference type="OrthoDB" id="9812571at2"/>
<dbReference type="STRING" id="1324352.OK18_19380"/>
<dbReference type="KEGG" id="cgn:OK18_19380"/>
<dbReference type="InterPro" id="IPR018357">
    <property type="entry name" value="Hexapep_transf_CS"/>
</dbReference>
<keyword evidence="4 5" id="KW-0012">Acyltransferase</keyword>
<evidence type="ECO:0000256" key="3">
    <source>
        <dbReference type="ARBA" id="ARBA00022737"/>
    </source>
</evidence>
<dbReference type="EC" id="2.3.1.-" evidence="5"/>
<dbReference type="Gene3D" id="2.160.10.10">
    <property type="entry name" value="Hexapeptide repeat proteins"/>
    <property type="match status" value="1"/>
</dbReference>
<dbReference type="AlphaFoldDB" id="A0A0G3M5U7"/>
<dbReference type="PANTHER" id="PTHR43017">
    <property type="entry name" value="GALACTOSIDE O-ACETYLTRANSFERASE"/>
    <property type="match status" value="1"/>
</dbReference>
<dbReference type="GO" id="GO:0008870">
    <property type="term" value="F:galactoside O-acetyltransferase activity"/>
    <property type="evidence" value="ECO:0007669"/>
    <property type="project" value="TreeGrafter"/>
</dbReference>
<evidence type="ECO:0000256" key="5">
    <source>
        <dbReference type="RuleBase" id="RU367021"/>
    </source>
</evidence>
<dbReference type="SUPFAM" id="SSF51161">
    <property type="entry name" value="Trimeric LpxA-like enzymes"/>
    <property type="match status" value="1"/>
</dbReference>
<dbReference type="RefSeq" id="WP_053329084.1">
    <property type="nucleotide sequence ID" value="NZ_CP009928.1"/>
</dbReference>
<dbReference type="Proteomes" id="UP000035213">
    <property type="component" value="Chromosome"/>
</dbReference>
<evidence type="ECO:0000256" key="2">
    <source>
        <dbReference type="ARBA" id="ARBA00022679"/>
    </source>
</evidence>
<gene>
    <name evidence="7" type="ORF">OK18_19380</name>
</gene>
<evidence type="ECO:0000313" key="8">
    <source>
        <dbReference type="Proteomes" id="UP000035213"/>
    </source>
</evidence>
<dbReference type="InterPro" id="IPR039369">
    <property type="entry name" value="LacA-like"/>
</dbReference>
<evidence type="ECO:0000313" key="7">
    <source>
        <dbReference type="EMBL" id="AKK74491.1"/>
    </source>
</evidence>
<dbReference type="InterPro" id="IPR011004">
    <property type="entry name" value="Trimer_LpxA-like_sf"/>
</dbReference>
<dbReference type="PROSITE" id="PS00101">
    <property type="entry name" value="HEXAPEP_TRANSFERASES"/>
    <property type="match status" value="1"/>
</dbReference>
<dbReference type="FunFam" id="2.160.10.10:FF:000008">
    <property type="entry name" value="Maltose O-acetyltransferase"/>
    <property type="match status" value="1"/>
</dbReference>
<dbReference type="Pfam" id="PF00132">
    <property type="entry name" value="Hexapep"/>
    <property type="match status" value="1"/>
</dbReference>
<dbReference type="InterPro" id="IPR024688">
    <property type="entry name" value="Mac_dom"/>
</dbReference>
<dbReference type="PATRIC" id="fig|1324352.5.peg.4072"/>
<accession>A0A0G3M5U7</accession>
<proteinExistence type="inferred from homology"/>
<reference evidence="7 8" key="1">
    <citation type="submission" date="2014-11" db="EMBL/GenBank/DDBJ databases">
        <authorList>
            <person name="Park G.-S."/>
            <person name="Hong S.-J."/>
            <person name="Jung B.K."/>
            <person name="Khan A.R."/>
            <person name="Kwak Y."/>
            <person name="Shin J.-H."/>
        </authorList>
    </citation>
    <scope>NUCLEOTIDE SEQUENCE [LARGE SCALE GENOMIC DNA]</scope>
    <source>
        <strain evidence="7 8">DSM 27622</strain>
    </source>
</reference>
<sequence>MTEKEKCAAGLLYNANYDKELIRERIACKDLCQEYNGLKNSDSENRYRLLKRIIGNIKENICIEPAFWCDYGYNIKTGENFYANHNLVILDCARVEFGDNVFIGPNCSFYTAGHPLDVKQRNEGLEYARPIKVGDNVWLGGNVVVLPGVSIGNNSVIGAGSVVTKDIPDNVVAVGNPCTVVKSIIQEN</sequence>
<dbReference type="EMBL" id="CP009928">
    <property type="protein sequence ID" value="AKK74491.1"/>
    <property type="molecule type" value="Genomic_DNA"/>
</dbReference>
<keyword evidence="3" id="KW-0677">Repeat</keyword>
<protein>
    <recommendedName>
        <fullName evidence="5">Acetyltransferase</fullName>
        <ecNumber evidence="5">2.3.1.-</ecNumber>
    </recommendedName>
</protein>
<feature type="domain" description="Maltose/galactoside acetyltransferase" evidence="6">
    <location>
        <begin position="4"/>
        <end position="59"/>
    </location>
</feature>
<dbReference type="Pfam" id="PF12464">
    <property type="entry name" value="Mac"/>
    <property type="match status" value="1"/>
</dbReference>
<evidence type="ECO:0000259" key="6">
    <source>
        <dbReference type="SMART" id="SM01266"/>
    </source>
</evidence>
<evidence type="ECO:0000256" key="1">
    <source>
        <dbReference type="ARBA" id="ARBA00007274"/>
    </source>
</evidence>
<dbReference type="PANTHER" id="PTHR43017:SF1">
    <property type="entry name" value="ACETYLTRANSFERASE YJL218W-RELATED"/>
    <property type="match status" value="1"/>
</dbReference>